<protein>
    <submittedName>
        <fullName evidence="1">Histidine kinase-, DNA gyrase B-, and HSP90-like ATPase</fullName>
    </submittedName>
</protein>
<dbReference type="Gene3D" id="3.30.565.10">
    <property type="entry name" value="Histidine kinase-like ATPase, C-terminal domain"/>
    <property type="match status" value="1"/>
</dbReference>
<dbReference type="SUPFAM" id="SSF55874">
    <property type="entry name" value="ATPase domain of HSP90 chaperone/DNA topoisomerase II/histidine kinase"/>
    <property type="match status" value="1"/>
</dbReference>
<gene>
    <name evidence="1" type="ORF">CQW34_01569</name>
</gene>
<evidence type="ECO:0000313" key="1">
    <source>
        <dbReference type="EMBL" id="PJY75275.1"/>
    </source>
</evidence>
<sequence>MKINTGKKIDDIHVTLSYRIIELFSAGLYSSPNKAFEELVCNSYDAHASKVGVYVSSDLAAEGAYMWVCDNGDSMNHDELKNLWKVGESTKRLHEESDSERLPIGRFGIGKLATYILANNLTYICKKNDRYLATQMDYTRIHKKSGEHLTLDEIELSENEVRSLLQPYIKKTINPILPFDLFGEEAEPSWTFSIMTALKAKSTEIKEGRLKWILKTALPLNPKFKLFYNGVLLESSKIKIPLVKTWIVGRDDETMQKMDNCIVHNDGENYYVDFPHLKNVHGICELFEDSLVEGKSSELGRSHGIFLMVRNRLINLDDPLLGMDAFSHGAFNRTRITIYADELDENIASTREIIKESKPFSELKEYIKKKFNNEIRKIYFEKEKQKEDESSISYRLAQTSTSLSRTPIVTFAKKFFNDEIISPWLILPIERGEESKENFIAKLEKDVEENNLFTGSSVWEIMPPEDPIAKFSVEKRTLRINLMHPFIANYSDEFKSKLPIEFIAITEVLTEAHMYEICIPEESIHAIMKRRDKILRELVFGDRASAPLVAGMVKDALSDSTGLEDAIYKAFHTLGFETTKIGGSNNPDGYASAILGFSEENKSENYSLTYDAKSTGKNKIQAGTARLSALYRHKEAYKAQYSVVVAIDYEGADNPEGALNIELKQQKITAIRAKDLMRLLLLAVPKQIGLKKLRDMFETCHTPNEVKFWIDEIEKTTIDRGPIDELLEVIYVLQKEDTEPPKISAIRSELKHLNPPVIISESNMKGLLNSLLVLVPGFINIEGEKVSINTTPSAIKTAIQQATNNVPADFQQMYIDALCAD</sequence>
<dbReference type="EMBL" id="PDCW01000008">
    <property type="protein sequence ID" value="PJY75275.1"/>
    <property type="molecule type" value="Genomic_DNA"/>
</dbReference>
<comment type="caution">
    <text evidence="1">The sequence shown here is derived from an EMBL/GenBank/DDBJ whole genome shotgun (WGS) entry which is preliminary data.</text>
</comment>
<dbReference type="Pfam" id="PF13589">
    <property type="entry name" value="HATPase_c_3"/>
    <property type="match status" value="1"/>
</dbReference>
<dbReference type="Proteomes" id="UP000231846">
    <property type="component" value="Unassembled WGS sequence"/>
</dbReference>
<dbReference type="GO" id="GO:0016301">
    <property type="term" value="F:kinase activity"/>
    <property type="evidence" value="ECO:0007669"/>
    <property type="project" value="UniProtKB-KW"/>
</dbReference>
<evidence type="ECO:0000313" key="2">
    <source>
        <dbReference type="Proteomes" id="UP000231846"/>
    </source>
</evidence>
<accession>A0A2M9V9C8</accession>
<keyword evidence="1" id="KW-0808">Transferase</keyword>
<reference evidence="1 2" key="1">
    <citation type="journal article" date="2017" name="MBio">
        <title>Gut Symbiont Bacteroides fragilis Secretes a Eukaryotic-Like Ubiquitin Protein That Mediates Intraspecies Antagonism.</title>
        <authorList>
            <person name="Chatzidaki-Livanis M."/>
            <person name="Coyne M.J."/>
            <person name="Roelofs K.G."/>
            <person name="Gentyala R.R."/>
            <person name="Caldwell J.M."/>
            <person name="Comstock L.E."/>
        </authorList>
    </citation>
    <scope>NUCLEOTIDE SEQUENCE [LARGE SCALE GENOMIC DNA]</scope>
    <source>
        <strain evidence="1 2">12905</strain>
    </source>
</reference>
<organism evidence="1 2">
    <name type="scientific">Bacteroides fragilis</name>
    <dbReference type="NCBI Taxonomy" id="817"/>
    <lineage>
        <taxon>Bacteria</taxon>
        <taxon>Pseudomonadati</taxon>
        <taxon>Bacteroidota</taxon>
        <taxon>Bacteroidia</taxon>
        <taxon>Bacteroidales</taxon>
        <taxon>Bacteroidaceae</taxon>
        <taxon>Bacteroides</taxon>
    </lineage>
</organism>
<keyword evidence="1" id="KW-0418">Kinase</keyword>
<proteinExistence type="predicted"/>
<dbReference type="RefSeq" id="WP_014298738.1">
    <property type="nucleotide sequence ID" value="NZ_CP131535.1"/>
</dbReference>
<dbReference type="AlphaFoldDB" id="A0A2M9V9C8"/>
<dbReference type="InterPro" id="IPR036890">
    <property type="entry name" value="HATPase_C_sf"/>
</dbReference>
<name>A0A2M9V9C8_BACFG</name>